<name>A0A4R2I9V5_9GAMM</name>
<dbReference type="PANTHER" id="PTHR30629:SF2">
    <property type="entry name" value="PROPHAGE INTEGRASE INTS-RELATED"/>
    <property type="match status" value="1"/>
</dbReference>
<dbReference type="GO" id="GO:0006310">
    <property type="term" value="P:DNA recombination"/>
    <property type="evidence" value="ECO:0007669"/>
    <property type="project" value="UniProtKB-KW"/>
</dbReference>
<dbReference type="EMBL" id="SLWQ01000005">
    <property type="protein sequence ID" value="TCO40429.1"/>
    <property type="molecule type" value="Genomic_DNA"/>
</dbReference>
<keyword evidence="9" id="KW-1185">Reference proteome</keyword>
<dbReference type="InterPro" id="IPR010998">
    <property type="entry name" value="Integrase_recombinase_N"/>
</dbReference>
<dbReference type="InterPro" id="IPR050808">
    <property type="entry name" value="Phage_Integrase"/>
</dbReference>
<keyword evidence="2" id="KW-0229">DNA integration</keyword>
<evidence type="ECO:0000256" key="3">
    <source>
        <dbReference type="ARBA" id="ARBA00023125"/>
    </source>
</evidence>
<feature type="domain" description="Tyr recombinase" evidence="6">
    <location>
        <begin position="211"/>
        <end position="381"/>
    </location>
</feature>
<comment type="caution">
    <text evidence="8">The sequence shown here is derived from an EMBL/GenBank/DDBJ whole genome shotgun (WGS) entry which is preliminary data.</text>
</comment>
<evidence type="ECO:0000256" key="5">
    <source>
        <dbReference type="PROSITE-ProRule" id="PRU01248"/>
    </source>
</evidence>
<dbReference type="InterPro" id="IPR002104">
    <property type="entry name" value="Integrase_catalytic"/>
</dbReference>
<dbReference type="Gene3D" id="1.10.443.10">
    <property type="entry name" value="Intergrase catalytic core"/>
    <property type="match status" value="1"/>
</dbReference>
<evidence type="ECO:0000256" key="4">
    <source>
        <dbReference type="ARBA" id="ARBA00023172"/>
    </source>
</evidence>
<dbReference type="GO" id="GO:0015074">
    <property type="term" value="P:DNA integration"/>
    <property type="evidence" value="ECO:0007669"/>
    <property type="project" value="UniProtKB-KW"/>
</dbReference>
<feature type="domain" description="Core-binding (CB)" evidence="7">
    <location>
        <begin position="97"/>
        <end position="178"/>
    </location>
</feature>
<dbReference type="InterPro" id="IPR013762">
    <property type="entry name" value="Integrase-like_cat_sf"/>
</dbReference>
<dbReference type="Gene3D" id="3.30.160.390">
    <property type="entry name" value="Integrase, DNA-binding domain"/>
    <property type="match status" value="1"/>
</dbReference>
<dbReference type="InterPro" id="IPR038488">
    <property type="entry name" value="Integrase_DNA-bd_sf"/>
</dbReference>
<keyword evidence="4" id="KW-0233">DNA recombination</keyword>
<evidence type="ECO:0000313" key="8">
    <source>
        <dbReference type="EMBL" id="TCO40429.1"/>
    </source>
</evidence>
<dbReference type="Proteomes" id="UP000294862">
    <property type="component" value="Unassembled WGS sequence"/>
</dbReference>
<sequence>MSCRQLHRLTARAVATATTPGYIADGGGLYLQITASGARSWVLRFMLRGRAREMGLGSATMVGLAEARQRAAECRRQLADGIDPIDARARARAQNAHTFEAVATEYIDANAGGWRSAKHADQWRQSLGTYAFPVIGRMPVAAIDLAHVLRVLEPVWTTKTETATRVRQRIEAVLDYAAVKRYRAAGSENPARWRGHLQRILPKPSRVSRVRHMSALHYSELPAFMATLRALPQGPAALALQFTILTCARTGEARAATMGEIDVDAALWTVPGSRMKAGREHVVPLSAAALGVVRATGVTEGALFTYRRAPISNNAMLALLRRMGRGDITVHGFRSTFKDWATEQTDFPTDAIEIALAHTVGDKTEQAYRRGNLLAKRRALADAWAAYCGSVTQPGRSPPRDMRW</sequence>
<evidence type="ECO:0000256" key="2">
    <source>
        <dbReference type="ARBA" id="ARBA00022908"/>
    </source>
</evidence>
<evidence type="ECO:0000259" key="7">
    <source>
        <dbReference type="PROSITE" id="PS51900"/>
    </source>
</evidence>
<keyword evidence="3 5" id="KW-0238">DNA-binding</keyword>
<dbReference type="InterPro" id="IPR044068">
    <property type="entry name" value="CB"/>
</dbReference>
<gene>
    <name evidence="8" type="ORF">EV148_105224</name>
</gene>
<dbReference type="OrthoDB" id="9795573at2"/>
<dbReference type="Pfam" id="PF13356">
    <property type="entry name" value="Arm-DNA-bind_3"/>
    <property type="match status" value="1"/>
</dbReference>
<dbReference type="PROSITE" id="PS51900">
    <property type="entry name" value="CB"/>
    <property type="match status" value="1"/>
</dbReference>
<protein>
    <submittedName>
        <fullName evidence="8">Integrase</fullName>
    </submittedName>
</protein>
<reference evidence="8 9" key="1">
    <citation type="journal article" date="2015" name="Stand. Genomic Sci.">
        <title>Genomic Encyclopedia of Bacterial and Archaeal Type Strains, Phase III: the genomes of soil and plant-associated and newly described type strains.</title>
        <authorList>
            <person name="Whitman W.B."/>
            <person name="Woyke T."/>
            <person name="Klenk H.P."/>
            <person name="Zhou Y."/>
            <person name="Lilburn T.G."/>
            <person name="Beck B.J."/>
            <person name="De Vos P."/>
            <person name="Vandamme P."/>
            <person name="Eisen J.A."/>
            <person name="Garrity G."/>
            <person name="Hugenholtz P."/>
            <person name="Kyrpides N.C."/>
        </authorList>
    </citation>
    <scope>NUCLEOTIDE SEQUENCE [LARGE SCALE GENOMIC DNA]</scope>
    <source>
        <strain evidence="8 9">A3</strain>
    </source>
</reference>
<dbReference type="InterPro" id="IPR053876">
    <property type="entry name" value="Phage_int_M"/>
</dbReference>
<dbReference type="CDD" id="cd00801">
    <property type="entry name" value="INT_P4_C"/>
    <property type="match status" value="1"/>
</dbReference>
<dbReference type="GO" id="GO:0003677">
    <property type="term" value="F:DNA binding"/>
    <property type="evidence" value="ECO:0007669"/>
    <property type="project" value="UniProtKB-UniRule"/>
</dbReference>
<comment type="similarity">
    <text evidence="1">Belongs to the 'phage' integrase family.</text>
</comment>
<dbReference type="Gene3D" id="1.10.150.130">
    <property type="match status" value="1"/>
</dbReference>
<dbReference type="InterPro" id="IPR011010">
    <property type="entry name" value="DNA_brk_join_enz"/>
</dbReference>
<evidence type="ECO:0000259" key="6">
    <source>
        <dbReference type="PROSITE" id="PS51898"/>
    </source>
</evidence>
<evidence type="ECO:0000256" key="1">
    <source>
        <dbReference type="ARBA" id="ARBA00008857"/>
    </source>
</evidence>
<dbReference type="InterPro" id="IPR025166">
    <property type="entry name" value="Integrase_DNA_bind_dom"/>
</dbReference>
<dbReference type="Pfam" id="PF00589">
    <property type="entry name" value="Phage_integrase"/>
    <property type="match status" value="1"/>
</dbReference>
<proteinExistence type="inferred from homology"/>
<evidence type="ECO:0000313" key="9">
    <source>
        <dbReference type="Proteomes" id="UP000294862"/>
    </source>
</evidence>
<dbReference type="SUPFAM" id="SSF56349">
    <property type="entry name" value="DNA breaking-rejoining enzymes"/>
    <property type="match status" value="1"/>
</dbReference>
<dbReference type="PANTHER" id="PTHR30629">
    <property type="entry name" value="PROPHAGE INTEGRASE"/>
    <property type="match status" value="1"/>
</dbReference>
<organism evidence="8 9">
    <name type="scientific">Dokdonella fugitiva</name>
    <dbReference type="NCBI Taxonomy" id="328517"/>
    <lineage>
        <taxon>Bacteria</taxon>
        <taxon>Pseudomonadati</taxon>
        <taxon>Pseudomonadota</taxon>
        <taxon>Gammaproteobacteria</taxon>
        <taxon>Lysobacterales</taxon>
        <taxon>Rhodanobacteraceae</taxon>
        <taxon>Dokdonella</taxon>
    </lineage>
</organism>
<accession>A0A4R2I9V5</accession>
<dbReference type="Pfam" id="PF22022">
    <property type="entry name" value="Phage_int_M"/>
    <property type="match status" value="1"/>
</dbReference>
<dbReference type="AlphaFoldDB" id="A0A4R2I9V5"/>
<dbReference type="PROSITE" id="PS51898">
    <property type="entry name" value="TYR_RECOMBINASE"/>
    <property type="match status" value="1"/>
</dbReference>